<dbReference type="InterPro" id="IPR013320">
    <property type="entry name" value="ConA-like_dom_sf"/>
</dbReference>
<dbReference type="SUPFAM" id="SSF49899">
    <property type="entry name" value="Concanavalin A-like lectins/glucanases"/>
    <property type="match status" value="1"/>
</dbReference>
<dbReference type="InterPro" id="IPR000757">
    <property type="entry name" value="Beta-glucanase-like"/>
</dbReference>
<evidence type="ECO:0000313" key="6">
    <source>
        <dbReference type="EMBL" id="SHJ84758.1"/>
    </source>
</evidence>
<dbReference type="Pfam" id="PF02494">
    <property type="entry name" value="HYR"/>
    <property type="match status" value="1"/>
</dbReference>
<feature type="signal peptide" evidence="3">
    <location>
        <begin position="1"/>
        <end position="24"/>
    </location>
</feature>
<dbReference type="Proteomes" id="UP000184314">
    <property type="component" value="Unassembled WGS sequence"/>
</dbReference>
<dbReference type="PROSITE" id="PS51257">
    <property type="entry name" value="PROKAR_LIPOPROTEIN"/>
    <property type="match status" value="1"/>
</dbReference>
<feature type="chain" id="PRO_5012884038" evidence="3">
    <location>
        <begin position="25"/>
        <end position="395"/>
    </location>
</feature>
<keyword evidence="3" id="KW-0732">Signal</keyword>
<dbReference type="STRING" id="228958.SAMN04488007_1663"/>
<keyword evidence="7" id="KW-1185">Reference proteome</keyword>
<evidence type="ECO:0000259" key="5">
    <source>
        <dbReference type="PROSITE" id="PS51762"/>
    </source>
</evidence>
<dbReference type="PANTHER" id="PTHR24273:SF32">
    <property type="entry name" value="HYALIN"/>
    <property type="match status" value="1"/>
</dbReference>
<dbReference type="EMBL" id="FQZX01000001">
    <property type="protein sequence ID" value="SHJ84758.1"/>
    <property type="molecule type" value="Genomic_DNA"/>
</dbReference>
<evidence type="ECO:0000256" key="1">
    <source>
        <dbReference type="ARBA" id="ARBA00006865"/>
    </source>
</evidence>
<gene>
    <name evidence="6" type="ORF">SAMN04488007_1663</name>
</gene>
<name>A0A1M6MMP0_9FLAO</name>
<dbReference type="PANTHER" id="PTHR24273">
    <property type="entry name" value="FI04643P-RELATED"/>
    <property type="match status" value="1"/>
</dbReference>
<dbReference type="Gene3D" id="2.60.120.200">
    <property type="match status" value="1"/>
</dbReference>
<dbReference type="PROSITE" id="PS50825">
    <property type="entry name" value="HYR"/>
    <property type="match status" value="1"/>
</dbReference>
<comment type="similarity">
    <text evidence="1">Belongs to the glycosyl hydrolase 16 family.</text>
</comment>
<feature type="domain" description="GH16" evidence="5">
    <location>
        <begin position="124"/>
        <end position="395"/>
    </location>
</feature>
<organism evidence="6 7">
    <name type="scientific">Maribacter aquivivus</name>
    <dbReference type="NCBI Taxonomy" id="228958"/>
    <lineage>
        <taxon>Bacteria</taxon>
        <taxon>Pseudomonadati</taxon>
        <taxon>Bacteroidota</taxon>
        <taxon>Flavobacteriia</taxon>
        <taxon>Flavobacteriales</taxon>
        <taxon>Flavobacteriaceae</taxon>
        <taxon>Maribacter</taxon>
    </lineage>
</organism>
<feature type="domain" description="HYR" evidence="4">
    <location>
        <begin position="33"/>
        <end position="115"/>
    </location>
</feature>
<dbReference type="GO" id="GO:0005975">
    <property type="term" value="P:carbohydrate metabolic process"/>
    <property type="evidence" value="ECO:0007669"/>
    <property type="project" value="InterPro"/>
</dbReference>
<reference evidence="7" key="1">
    <citation type="submission" date="2016-11" db="EMBL/GenBank/DDBJ databases">
        <authorList>
            <person name="Varghese N."/>
            <person name="Submissions S."/>
        </authorList>
    </citation>
    <scope>NUCLEOTIDE SEQUENCE [LARGE SCALE GENOMIC DNA]</scope>
    <source>
        <strain evidence="7">DSM 16478</strain>
    </source>
</reference>
<accession>A0A1M6MMP0</accession>
<dbReference type="PROSITE" id="PS51762">
    <property type="entry name" value="GH16_2"/>
    <property type="match status" value="1"/>
</dbReference>
<evidence type="ECO:0000256" key="3">
    <source>
        <dbReference type="SAM" id="SignalP"/>
    </source>
</evidence>
<dbReference type="AlphaFoldDB" id="A0A1M6MMP0"/>
<sequence>MKFHTFSYNMFLLLIAIIFTSCSSGDDTVKVEQDTIAPTIDCLESITVNIPSYEDGSIVSFETPEGSDNISAVTSQIAGFSSGTKFPIGTTINTFEARDGAGNKATCSFEVTVIQDEPSINLPYFVNANPTPEGKKWTKVENMSDEFNGTTFDDDKWHRSPATDGFNWIGRPPGLFESDNVTVSDGNMNVTTEKFESPKMVNGIEFTHGGAIVRSKLKAQQGHYYESRMKANKTIMSSTFWISFQQNCNTGPLRKLELDIQECVGRLTTTAAWAADFDHIYASNTWRHERECDTEVTGSLQSPAKTVLEKKNNSRYFVYGCWWKSPTEILFYLDGQLTHTITNPPADFDLEGHLTMAIETYDWNPIDSETIFETGSFDDLTTKYDWIRSWKLEDE</sequence>
<keyword evidence="6" id="KW-0378">Hydrolase</keyword>
<protein>
    <submittedName>
        <fullName evidence="6">Glycosyl hydrolases family 16</fullName>
    </submittedName>
</protein>
<evidence type="ECO:0000256" key="2">
    <source>
        <dbReference type="ARBA" id="ARBA00022737"/>
    </source>
</evidence>
<dbReference type="GO" id="GO:0004553">
    <property type="term" value="F:hydrolase activity, hydrolyzing O-glycosyl compounds"/>
    <property type="evidence" value="ECO:0007669"/>
    <property type="project" value="InterPro"/>
</dbReference>
<evidence type="ECO:0000313" key="7">
    <source>
        <dbReference type="Proteomes" id="UP000184314"/>
    </source>
</evidence>
<evidence type="ECO:0000259" key="4">
    <source>
        <dbReference type="PROSITE" id="PS50825"/>
    </source>
</evidence>
<dbReference type="InterPro" id="IPR003410">
    <property type="entry name" value="HYR_dom"/>
</dbReference>
<dbReference type="RefSeq" id="WP_073242935.1">
    <property type="nucleotide sequence ID" value="NZ_FQZX01000001.1"/>
</dbReference>
<dbReference type="Pfam" id="PF00722">
    <property type="entry name" value="Glyco_hydro_16"/>
    <property type="match status" value="1"/>
</dbReference>
<proteinExistence type="inferred from homology"/>
<keyword evidence="2" id="KW-0677">Repeat</keyword>